<name>A0A915I6A1_ROMCU</name>
<keyword evidence="2" id="KW-1185">Reference proteome</keyword>
<organism evidence="2 3">
    <name type="scientific">Romanomermis culicivorax</name>
    <name type="common">Nematode worm</name>
    <dbReference type="NCBI Taxonomy" id="13658"/>
    <lineage>
        <taxon>Eukaryota</taxon>
        <taxon>Metazoa</taxon>
        <taxon>Ecdysozoa</taxon>
        <taxon>Nematoda</taxon>
        <taxon>Enoplea</taxon>
        <taxon>Dorylaimia</taxon>
        <taxon>Mermithida</taxon>
        <taxon>Mermithoidea</taxon>
        <taxon>Mermithidae</taxon>
        <taxon>Romanomermis</taxon>
    </lineage>
</organism>
<dbReference type="Proteomes" id="UP000887565">
    <property type="component" value="Unplaced"/>
</dbReference>
<reference evidence="3" key="1">
    <citation type="submission" date="2022-11" db="UniProtKB">
        <authorList>
            <consortium name="WormBaseParasite"/>
        </authorList>
    </citation>
    <scope>IDENTIFICATION</scope>
</reference>
<feature type="region of interest" description="Disordered" evidence="1">
    <location>
        <begin position="27"/>
        <end position="81"/>
    </location>
</feature>
<protein>
    <submittedName>
        <fullName evidence="3">Uncharacterized protein</fullName>
    </submittedName>
</protein>
<evidence type="ECO:0000313" key="2">
    <source>
        <dbReference type="Proteomes" id="UP000887565"/>
    </source>
</evidence>
<evidence type="ECO:0000313" key="3">
    <source>
        <dbReference type="WBParaSite" id="nRc.2.0.1.t09390-RA"/>
    </source>
</evidence>
<proteinExistence type="predicted"/>
<feature type="compositionally biased region" description="Basic and acidic residues" evidence="1">
    <location>
        <begin position="63"/>
        <end position="74"/>
    </location>
</feature>
<accession>A0A915I6A1</accession>
<dbReference type="AlphaFoldDB" id="A0A915I6A1"/>
<sequence length="81" mass="9067">MKRLAIGGEVMYFECVSCSSHGDPMGRATVPEGRVQSNPDHGHNPLCVPPTRSKVKKLNKSIQPEKIKQKERKVAQNKRNI</sequence>
<dbReference type="WBParaSite" id="nRc.2.0.1.t09390-RA">
    <property type="protein sequence ID" value="nRc.2.0.1.t09390-RA"/>
    <property type="gene ID" value="nRc.2.0.1.g09390"/>
</dbReference>
<evidence type="ECO:0000256" key="1">
    <source>
        <dbReference type="SAM" id="MobiDB-lite"/>
    </source>
</evidence>